<organism evidence="2 3">
    <name type="scientific">Promethearchaeum syntrophicum</name>
    <dbReference type="NCBI Taxonomy" id="2594042"/>
    <lineage>
        <taxon>Archaea</taxon>
        <taxon>Promethearchaeati</taxon>
        <taxon>Promethearchaeota</taxon>
        <taxon>Promethearchaeia</taxon>
        <taxon>Promethearchaeales</taxon>
        <taxon>Promethearchaeaceae</taxon>
        <taxon>Promethearchaeum</taxon>
    </lineage>
</organism>
<dbReference type="CDD" id="cd02226">
    <property type="entry name" value="cupin_YdbB-like"/>
    <property type="match status" value="1"/>
</dbReference>
<dbReference type="Pfam" id="PF07883">
    <property type="entry name" value="Cupin_2"/>
    <property type="match status" value="1"/>
</dbReference>
<dbReference type="AlphaFoldDB" id="A0A5B9D5Z9"/>
<gene>
    <name evidence="2" type="ORF">DSAG12_00061</name>
</gene>
<feature type="domain" description="Cupin type-2" evidence="1">
    <location>
        <begin position="41"/>
        <end position="89"/>
    </location>
</feature>
<dbReference type="KEGG" id="psyt:DSAG12_00061"/>
<dbReference type="SUPFAM" id="SSF51182">
    <property type="entry name" value="RmlC-like cupins"/>
    <property type="match status" value="1"/>
</dbReference>
<dbReference type="InterPro" id="IPR014710">
    <property type="entry name" value="RmlC-like_jellyroll"/>
</dbReference>
<dbReference type="InterPro" id="IPR052044">
    <property type="entry name" value="PKS_Associated_Protein"/>
</dbReference>
<dbReference type="InterPro" id="IPR011051">
    <property type="entry name" value="RmlC_Cupin_sf"/>
</dbReference>
<name>A0A5B9D5Z9_9ARCH</name>
<reference evidence="2 3" key="2">
    <citation type="journal article" date="2024" name="Int. J. Syst. Evol. Microbiol.">
        <title>Promethearchaeum syntrophicum gen. nov., sp. nov., an anaerobic, obligately syntrophic archaeon, the first isolate of the lineage 'Asgard' archaea, and proposal of the new archaeal phylum Promethearchaeota phyl. nov. and kingdom Promethearchaeati regn. nov.</title>
        <authorList>
            <person name="Imachi H."/>
            <person name="Nobu M.K."/>
            <person name="Kato S."/>
            <person name="Takaki Y."/>
            <person name="Miyazaki M."/>
            <person name="Miyata M."/>
            <person name="Ogawara M."/>
            <person name="Saito Y."/>
            <person name="Sakai S."/>
            <person name="Tahara Y.O."/>
            <person name="Takano Y."/>
            <person name="Tasumi E."/>
            <person name="Uematsu K."/>
            <person name="Yoshimura T."/>
            <person name="Itoh T."/>
            <person name="Ohkuma M."/>
            <person name="Takai K."/>
        </authorList>
    </citation>
    <scope>NUCLEOTIDE SEQUENCE [LARGE SCALE GENOMIC DNA]</scope>
    <source>
        <strain evidence="2 3">MK-D1</strain>
    </source>
</reference>
<dbReference type="EMBL" id="CP042905">
    <property type="protein sequence ID" value="QEE14250.1"/>
    <property type="molecule type" value="Genomic_DNA"/>
</dbReference>
<dbReference type="GO" id="GO:0000334">
    <property type="term" value="F:3-hydroxyanthranilate 3,4-dioxygenase activity"/>
    <property type="evidence" value="ECO:0007669"/>
    <property type="project" value="UniProtKB-EC"/>
</dbReference>
<dbReference type="PANTHER" id="PTHR36114:SF1">
    <property type="entry name" value="16.7 KDA PROTEIN IN WHIE LOCUS"/>
    <property type="match status" value="1"/>
</dbReference>
<accession>A0A5B9D5Z9</accession>
<evidence type="ECO:0000259" key="1">
    <source>
        <dbReference type="Pfam" id="PF07883"/>
    </source>
</evidence>
<dbReference type="PANTHER" id="PTHR36114">
    <property type="entry name" value="16.7 KDA PROTEIN IN WHIE LOCUS"/>
    <property type="match status" value="1"/>
</dbReference>
<evidence type="ECO:0000313" key="2">
    <source>
        <dbReference type="EMBL" id="QEE14250.1"/>
    </source>
</evidence>
<sequence>MLSQINLEEKILEIDGKPWTPVEVVKLNNQVVRMAFCHGEYHWHKHTLEDEMFLAYRGQVTIQLRNQPDVILKEGEVLVVPKAVEHCPKSKNGCYVLVFEPMKTISIGD</sequence>
<dbReference type="RefSeq" id="WP_147661213.1">
    <property type="nucleotide sequence ID" value="NZ_CP042905.2"/>
</dbReference>
<evidence type="ECO:0000313" key="3">
    <source>
        <dbReference type="Proteomes" id="UP000321408"/>
    </source>
</evidence>
<proteinExistence type="predicted"/>
<dbReference type="InterPro" id="IPR013096">
    <property type="entry name" value="Cupin_2"/>
</dbReference>
<dbReference type="OrthoDB" id="301394at2157"/>
<keyword evidence="3" id="KW-1185">Reference proteome</keyword>
<dbReference type="Proteomes" id="UP000321408">
    <property type="component" value="Chromosome"/>
</dbReference>
<protein>
    <submittedName>
        <fullName evidence="2">Cupin domain-containing protein</fullName>
    </submittedName>
</protein>
<reference evidence="2 3" key="1">
    <citation type="journal article" date="2020" name="Nature">
        <title>Isolation of an archaeon at the prokaryote-eukaryote interface.</title>
        <authorList>
            <person name="Imachi H."/>
            <person name="Nobu M.K."/>
            <person name="Nakahara N."/>
            <person name="Morono Y."/>
            <person name="Ogawara M."/>
            <person name="Takaki Y."/>
            <person name="Takano Y."/>
            <person name="Uematsu K."/>
            <person name="Ikuta T."/>
            <person name="Ito M."/>
            <person name="Matsui Y."/>
            <person name="Miyazaki M."/>
            <person name="Murata K."/>
            <person name="Saito Y."/>
            <person name="Sakai S."/>
            <person name="Song C."/>
            <person name="Tasumi E."/>
            <person name="Yamanaka Y."/>
            <person name="Yamaguchi T."/>
            <person name="Kamagata Y."/>
            <person name="Tamaki H."/>
            <person name="Takai K."/>
        </authorList>
    </citation>
    <scope>NUCLEOTIDE SEQUENCE [LARGE SCALE GENOMIC DNA]</scope>
    <source>
        <strain evidence="2 3">MK-D1</strain>
    </source>
</reference>
<dbReference type="GeneID" id="41328068"/>
<dbReference type="Gene3D" id="2.60.120.10">
    <property type="entry name" value="Jelly Rolls"/>
    <property type="match status" value="1"/>
</dbReference>